<dbReference type="AlphaFoldDB" id="A0A5Q2TDU5"/>
<evidence type="ECO:0000313" key="2">
    <source>
        <dbReference type="EMBL" id="QGH32894.1"/>
    </source>
</evidence>
<dbReference type="Gene3D" id="1.20.120.450">
    <property type="entry name" value="dinb family like domain"/>
    <property type="match status" value="1"/>
</dbReference>
<dbReference type="KEGG" id="grc:GI584_01975"/>
<dbReference type="InterPro" id="IPR024775">
    <property type="entry name" value="DinB-like"/>
</dbReference>
<reference evidence="2 3" key="1">
    <citation type="submission" date="2019-11" db="EMBL/GenBank/DDBJ databases">
        <title>Gracilibacillus salitolerans sp. nov., a moderate halophile isolated from a saline soil in northwest China.</title>
        <authorList>
            <person name="Gan L."/>
        </authorList>
    </citation>
    <scope>NUCLEOTIDE SEQUENCE [LARGE SCALE GENOMIC DNA]</scope>
    <source>
        <strain evidence="2 3">SCU50</strain>
    </source>
</reference>
<protein>
    <submittedName>
        <fullName evidence="2">DinB family protein</fullName>
    </submittedName>
</protein>
<dbReference type="Pfam" id="PF12867">
    <property type="entry name" value="DinB_2"/>
    <property type="match status" value="1"/>
</dbReference>
<proteinExistence type="predicted"/>
<organism evidence="2 3">
    <name type="scientific">Gracilibacillus salitolerans</name>
    <dbReference type="NCBI Taxonomy" id="2663022"/>
    <lineage>
        <taxon>Bacteria</taxon>
        <taxon>Bacillati</taxon>
        <taxon>Bacillota</taxon>
        <taxon>Bacilli</taxon>
        <taxon>Bacillales</taxon>
        <taxon>Bacillaceae</taxon>
        <taxon>Gracilibacillus</taxon>
    </lineage>
</organism>
<dbReference type="Proteomes" id="UP000339690">
    <property type="component" value="Chromosome"/>
</dbReference>
<accession>A0A5Q2TDU5</accession>
<evidence type="ECO:0000259" key="1">
    <source>
        <dbReference type="Pfam" id="PF12867"/>
    </source>
</evidence>
<feature type="domain" description="DinB-like" evidence="1">
    <location>
        <begin position="8"/>
        <end position="138"/>
    </location>
</feature>
<gene>
    <name evidence="2" type="ORF">GI584_01975</name>
</gene>
<dbReference type="SUPFAM" id="SSF109854">
    <property type="entry name" value="DinB/YfiT-like putative metalloenzymes"/>
    <property type="match status" value="1"/>
</dbReference>
<dbReference type="InterPro" id="IPR034660">
    <property type="entry name" value="DinB/YfiT-like"/>
</dbReference>
<name>A0A5Q2TDU5_9BACI</name>
<dbReference type="RefSeq" id="WP_100362278.1">
    <property type="nucleotide sequence ID" value="NZ_CP045915.1"/>
</dbReference>
<keyword evidence="3" id="KW-1185">Reference proteome</keyword>
<dbReference type="EMBL" id="CP045915">
    <property type="protein sequence ID" value="QGH32894.1"/>
    <property type="molecule type" value="Genomic_DNA"/>
</dbReference>
<sequence>MIKQYKLTRGLFIDSISFIPRDLIGQQPPGFRNTIHWQVGHVLVIAEEVANFPNRRRSNLPENYNELFGRGTKPSDWSTNVPDIDQLILDLQDQLVRIRNMSTEQVKERLTEPFDGIDSFEEFASLALFHEAMHLGQVFAMQRVLEASQSNYHDL</sequence>
<evidence type="ECO:0000313" key="3">
    <source>
        <dbReference type="Proteomes" id="UP000339690"/>
    </source>
</evidence>